<dbReference type="PRINTS" id="PR01407">
    <property type="entry name" value="BUTYPHLNCDUF"/>
</dbReference>
<dbReference type="SUPFAM" id="SSF57850">
    <property type="entry name" value="RING/U-box"/>
    <property type="match status" value="1"/>
</dbReference>
<dbReference type="InterPro" id="IPR006574">
    <property type="entry name" value="PRY"/>
</dbReference>
<dbReference type="InterPro" id="IPR043136">
    <property type="entry name" value="B30.2/SPRY_sf"/>
</dbReference>
<evidence type="ECO:0000259" key="5">
    <source>
        <dbReference type="PROSITE" id="PS50089"/>
    </source>
</evidence>
<dbReference type="PROSITE" id="PS50089">
    <property type="entry name" value="ZF_RING_2"/>
    <property type="match status" value="1"/>
</dbReference>
<gene>
    <name evidence="7" type="ORF">ACEWY4_024616</name>
</gene>
<dbReference type="InterPro" id="IPR050143">
    <property type="entry name" value="TRIM/RBCC"/>
</dbReference>
<dbReference type="SUPFAM" id="SSF49899">
    <property type="entry name" value="Concanavalin A-like lectins/glucanases"/>
    <property type="match status" value="1"/>
</dbReference>
<dbReference type="PROSITE" id="PS00518">
    <property type="entry name" value="ZF_RING_1"/>
    <property type="match status" value="1"/>
</dbReference>
<dbReference type="PANTHER" id="PTHR24103">
    <property type="entry name" value="E3 UBIQUITIN-PROTEIN LIGASE TRIM"/>
    <property type="match status" value="1"/>
</dbReference>
<keyword evidence="1" id="KW-0479">Metal-binding</keyword>
<feature type="domain" description="B30.2/SPRY" evidence="6">
    <location>
        <begin position="201"/>
        <end position="398"/>
    </location>
</feature>
<accession>A0ABD1IV80</accession>
<dbReference type="InterPro" id="IPR027370">
    <property type="entry name" value="Znf-RING_euk"/>
</dbReference>
<dbReference type="Proteomes" id="UP001591681">
    <property type="component" value="Unassembled WGS sequence"/>
</dbReference>
<dbReference type="Pfam" id="PF13765">
    <property type="entry name" value="PRY"/>
    <property type="match status" value="1"/>
</dbReference>
<dbReference type="InterPro" id="IPR001841">
    <property type="entry name" value="Znf_RING"/>
</dbReference>
<keyword evidence="3" id="KW-0862">Zinc</keyword>
<keyword evidence="8" id="KW-1185">Reference proteome</keyword>
<dbReference type="InterPro" id="IPR003877">
    <property type="entry name" value="SPRY_dom"/>
</dbReference>
<dbReference type="AlphaFoldDB" id="A0ABD1IV80"/>
<dbReference type="Gene3D" id="2.60.120.920">
    <property type="match status" value="1"/>
</dbReference>
<proteinExistence type="predicted"/>
<keyword evidence="2 4" id="KW-0863">Zinc-finger</keyword>
<feature type="domain" description="RING-type" evidence="5">
    <location>
        <begin position="15"/>
        <end position="55"/>
    </location>
</feature>
<dbReference type="InterPro" id="IPR013320">
    <property type="entry name" value="ConA-like_dom_sf"/>
</dbReference>
<comment type="caution">
    <text evidence="7">The sequence shown here is derived from an EMBL/GenBank/DDBJ whole genome shotgun (WGS) entry which is preliminary data.</text>
</comment>
<reference evidence="7 8" key="1">
    <citation type="submission" date="2024-09" db="EMBL/GenBank/DDBJ databases">
        <title>A chromosome-level genome assembly of Gray's grenadier anchovy, Coilia grayii.</title>
        <authorList>
            <person name="Fu Z."/>
        </authorList>
    </citation>
    <scope>NUCLEOTIDE SEQUENCE [LARGE SCALE GENOMIC DNA]</scope>
    <source>
        <strain evidence="7">G4</strain>
        <tissue evidence="7">Muscle</tissue>
    </source>
</reference>
<evidence type="ECO:0000259" key="6">
    <source>
        <dbReference type="PROSITE" id="PS50188"/>
    </source>
</evidence>
<dbReference type="FunFam" id="2.60.120.920:FF:000004">
    <property type="entry name" value="Butyrophilin subfamily 1 member A1"/>
    <property type="match status" value="1"/>
</dbReference>
<evidence type="ECO:0000313" key="8">
    <source>
        <dbReference type="Proteomes" id="UP001591681"/>
    </source>
</evidence>
<dbReference type="SMART" id="SM00589">
    <property type="entry name" value="PRY"/>
    <property type="match status" value="1"/>
</dbReference>
<evidence type="ECO:0000313" key="7">
    <source>
        <dbReference type="EMBL" id="KAL2078872.1"/>
    </source>
</evidence>
<dbReference type="Pfam" id="PF00622">
    <property type="entry name" value="SPRY"/>
    <property type="match status" value="1"/>
</dbReference>
<name>A0ABD1IV80_9TELE</name>
<dbReference type="Gene3D" id="3.30.40.10">
    <property type="entry name" value="Zinc/RING finger domain, C3HC4 (zinc finger)"/>
    <property type="match status" value="1"/>
</dbReference>
<dbReference type="CDD" id="cd13733">
    <property type="entry name" value="SPRY_PRY_C-I_1"/>
    <property type="match status" value="1"/>
</dbReference>
<dbReference type="PROSITE" id="PS50188">
    <property type="entry name" value="B302_SPRY"/>
    <property type="match status" value="1"/>
</dbReference>
<dbReference type="InterPro" id="IPR001870">
    <property type="entry name" value="B30.2/SPRY"/>
</dbReference>
<dbReference type="GO" id="GO:0008270">
    <property type="term" value="F:zinc ion binding"/>
    <property type="evidence" value="ECO:0007669"/>
    <property type="project" value="UniProtKB-KW"/>
</dbReference>
<protein>
    <submittedName>
        <fullName evidence="7">Uncharacterized protein</fullName>
    </submittedName>
</protein>
<organism evidence="7 8">
    <name type="scientific">Coilia grayii</name>
    <name type="common">Gray's grenadier anchovy</name>
    <dbReference type="NCBI Taxonomy" id="363190"/>
    <lineage>
        <taxon>Eukaryota</taxon>
        <taxon>Metazoa</taxon>
        <taxon>Chordata</taxon>
        <taxon>Craniata</taxon>
        <taxon>Vertebrata</taxon>
        <taxon>Euteleostomi</taxon>
        <taxon>Actinopterygii</taxon>
        <taxon>Neopterygii</taxon>
        <taxon>Teleostei</taxon>
        <taxon>Clupei</taxon>
        <taxon>Clupeiformes</taxon>
        <taxon>Clupeoidei</taxon>
        <taxon>Engraulidae</taxon>
        <taxon>Coilinae</taxon>
        <taxon>Coilia</taxon>
    </lineage>
</organism>
<dbReference type="InterPro" id="IPR003879">
    <property type="entry name" value="Butyrophylin_SPRY"/>
</dbReference>
<dbReference type="SMART" id="SM00184">
    <property type="entry name" value="RING"/>
    <property type="match status" value="1"/>
</dbReference>
<dbReference type="Pfam" id="PF13445">
    <property type="entry name" value="zf-RING_UBOX"/>
    <property type="match status" value="1"/>
</dbReference>
<dbReference type="InterPro" id="IPR017907">
    <property type="entry name" value="Znf_RING_CS"/>
</dbReference>
<evidence type="ECO:0000256" key="2">
    <source>
        <dbReference type="ARBA" id="ARBA00022771"/>
    </source>
</evidence>
<dbReference type="InterPro" id="IPR013083">
    <property type="entry name" value="Znf_RING/FYVE/PHD"/>
</dbReference>
<dbReference type="SMART" id="SM00449">
    <property type="entry name" value="SPRY"/>
    <property type="match status" value="1"/>
</dbReference>
<sequence>MGSPTNMSSKELLECSLCLCVLTDPVCTPCGHCFCLPCISDYLDNSKQWHCPNCNEVFPNRPRLSINVVLSKLTGPLRKTALEKVVEVCKWPLLSARRPHTTPTVPIAERALLLLCILAVVIAYTTHVCQDTSPSPSRLAELCDQKVGFQESVMTADDKNEKSIRPRQRNIQMAVANMDKRLHNLSNMVTVLMRNVLATRMTLVKLEGFYNKGTALEKMDVTFDPDTAHPSLVLSPDYKQVWQGQAQPNLSDNAKRFDYCVSVLGKEGFKSGKFYYKVQIREKTDWDLGVARESVKRKGVVVLGPLNGYWTIWLRNGSQYAALEKSLLPISLNHRPETVGVFVDYDKGLVSFYDGDRGTHIFSFTGVSFNETLYPYFSPNLSSGGKNSAPMIISTLFL</sequence>
<evidence type="ECO:0000256" key="1">
    <source>
        <dbReference type="ARBA" id="ARBA00022723"/>
    </source>
</evidence>
<evidence type="ECO:0000256" key="3">
    <source>
        <dbReference type="ARBA" id="ARBA00022833"/>
    </source>
</evidence>
<dbReference type="EMBL" id="JBHFQA010000022">
    <property type="protein sequence ID" value="KAL2078872.1"/>
    <property type="molecule type" value="Genomic_DNA"/>
</dbReference>
<evidence type="ECO:0000256" key="4">
    <source>
        <dbReference type="PROSITE-ProRule" id="PRU00175"/>
    </source>
</evidence>